<dbReference type="GO" id="GO:0008270">
    <property type="term" value="F:zinc ion binding"/>
    <property type="evidence" value="ECO:0007669"/>
    <property type="project" value="UniProtKB-KW"/>
</dbReference>
<evidence type="ECO:0000313" key="8">
    <source>
        <dbReference type="Proteomes" id="UP000007259"/>
    </source>
</evidence>
<dbReference type="Gene3D" id="6.10.140.2220">
    <property type="match status" value="2"/>
</dbReference>
<keyword evidence="1" id="KW-0479">Metal-binding</keyword>
<evidence type="ECO:0000259" key="6">
    <source>
        <dbReference type="PROSITE" id="PS50865"/>
    </source>
</evidence>
<dbReference type="SUPFAM" id="SSF144232">
    <property type="entry name" value="HIT/MYND zinc finger-like"/>
    <property type="match status" value="2"/>
</dbReference>
<reference evidence="7 8" key="1">
    <citation type="journal article" date="2011" name="Genome Res.">
        <title>Chromosome and gene copy number variation allow major structural change between species and strains of Leishmania.</title>
        <authorList>
            <person name="Rogers M.B."/>
            <person name="Hilley J.D."/>
            <person name="Dickens N.J."/>
            <person name="Wilkes J."/>
            <person name="Bates P.A."/>
            <person name="Depledge D.P."/>
            <person name="Harris D."/>
            <person name="Her Y."/>
            <person name="Herzyk P."/>
            <person name="Imamura H."/>
            <person name="Otto T.D."/>
            <person name="Sanders M."/>
            <person name="Seeger K."/>
            <person name="Dujardin J.C."/>
            <person name="Berriman M."/>
            <person name="Smith D.F."/>
            <person name="Hertz-Fowler C."/>
            <person name="Mottram J.C."/>
        </authorList>
    </citation>
    <scope>NUCLEOTIDE SEQUENCE [LARGE SCALE GENOMIC DNA]</scope>
    <source>
        <strain evidence="7 8">MHOM/GT/2001/U1103</strain>
    </source>
</reference>
<keyword evidence="2 4" id="KW-0863">Zinc-finger</keyword>
<accession>E9B481</accession>
<dbReference type="Proteomes" id="UP000007259">
    <property type="component" value="Chromosome 32"/>
</dbReference>
<feature type="domain" description="MYND-type" evidence="6">
    <location>
        <begin position="313"/>
        <end position="350"/>
    </location>
</feature>
<protein>
    <recommendedName>
        <fullName evidence="6">MYND-type domain-containing protein</fullName>
    </recommendedName>
</protein>
<gene>
    <name evidence="7" type="ORF">LMXM_32_2420</name>
</gene>
<dbReference type="GeneID" id="13452103"/>
<evidence type="ECO:0000256" key="4">
    <source>
        <dbReference type="PROSITE-ProRule" id="PRU00134"/>
    </source>
</evidence>
<dbReference type="PhylomeDB" id="E9B481"/>
<dbReference type="EMBL" id="FR799585">
    <property type="protein sequence ID" value="CBZ30049.1"/>
    <property type="molecule type" value="Genomic_DNA"/>
</dbReference>
<keyword evidence="3" id="KW-0862">Zinc</keyword>
<keyword evidence="8" id="KW-1185">Reference proteome</keyword>
<dbReference type="RefSeq" id="XP_003878498.1">
    <property type="nucleotide sequence ID" value="XM_003878449.1"/>
</dbReference>
<evidence type="ECO:0000256" key="1">
    <source>
        <dbReference type="ARBA" id="ARBA00022723"/>
    </source>
</evidence>
<feature type="region of interest" description="Disordered" evidence="5">
    <location>
        <begin position="560"/>
        <end position="579"/>
    </location>
</feature>
<dbReference type="OMA" id="PCGLARY"/>
<evidence type="ECO:0000313" key="7">
    <source>
        <dbReference type="EMBL" id="CBZ30049.1"/>
    </source>
</evidence>
<dbReference type="OrthoDB" id="432970at2759"/>
<feature type="domain" description="MYND-type" evidence="6">
    <location>
        <begin position="262"/>
        <end position="299"/>
    </location>
</feature>
<evidence type="ECO:0000256" key="5">
    <source>
        <dbReference type="SAM" id="MobiDB-lite"/>
    </source>
</evidence>
<feature type="region of interest" description="Disordered" evidence="5">
    <location>
        <begin position="1"/>
        <end position="55"/>
    </location>
</feature>
<sequence>MPQSPLRIPPRTEPQSPSSGLRSGVDNSRSPSRHQQPPHASRPPRRDCVSTHSRRLSGSTALPAWCTESTGDNVHGRGHVNSARHRFALRSPSPCKQLARASSTVLSNETTSTHPNITHACGGHSGSVDSSLTPAVTTTPLGREDATLVRSGERVPAHLLVHPAALTATESDTGSARAAAALDGKRSRRIRGPLRTGSGEPGSARVFSVTPSRSTDVASALLNSGASGALGTGVSGGTVGATLSNYPDKTFGGVGTRNRSHCSHCKVAEEVLYCCPCGLARYCCTTCQHAHWPFHKVVCCHAVRAIRPPTRHCDWCRAPSQTLRQCGCGSAYYCDTHCQREDWSYHCIICSSETSTALATALVGGRVVRARREAATQTAHWQISAPVVHRTGRGDGTTTAENATGMSVHLHRSLHERHGRSDSDGEDNTSCGSSMRASRRRRSHARAMLEHGSQVGVDSGSGAFTTFRQNGETTVRASSYADTGGRTATSTQAAIAYDGMDAGQYGAGFAEMNSRSMLSHHHATGTLYKSLHINTSAAQQQWHNSLLDGSGVGWSQSLRLSQGGEPNHRAAGASLQHQHHQSSLLTDHHMYVNHASQLELMDRNLFPVASPTTRDQPGVVAFLVASRHILEREEISARAALFRKFRLGCTGLQMRVLGKREEEERMTILKDEVFWWVRTGNPAWRKLTQELQRFYEART</sequence>
<dbReference type="PROSITE" id="PS50865">
    <property type="entry name" value="ZF_MYND_2"/>
    <property type="match status" value="2"/>
</dbReference>
<name>E9B481_LEIMU</name>
<dbReference type="AlphaFoldDB" id="E9B481"/>
<feature type="compositionally biased region" description="Polar residues" evidence="5">
    <location>
        <begin position="13"/>
        <end position="35"/>
    </location>
</feature>
<dbReference type="Pfam" id="PF01753">
    <property type="entry name" value="zf-MYND"/>
    <property type="match status" value="2"/>
</dbReference>
<organism evidence="7 8">
    <name type="scientific">Leishmania mexicana (strain MHOM/GT/2001/U1103)</name>
    <dbReference type="NCBI Taxonomy" id="929439"/>
    <lineage>
        <taxon>Eukaryota</taxon>
        <taxon>Discoba</taxon>
        <taxon>Euglenozoa</taxon>
        <taxon>Kinetoplastea</taxon>
        <taxon>Metakinetoplastina</taxon>
        <taxon>Trypanosomatida</taxon>
        <taxon>Trypanosomatidae</taxon>
        <taxon>Leishmaniinae</taxon>
        <taxon>Leishmania</taxon>
    </lineage>
</organism>
<dbReference type="KEGG" id="lmi:LMXM_32_2420"/>
<evidence type="ECO:0000256" key="2">
    <source>
        <dbReference type="ARBA" id="ARBA00022771"/>
    </source>
</evidence>
<evidence type="ECO:0000256" key="3">
    <source>
        <dbReference type="ARBA" id="ARBA00022833"/>
    </source>
</evidence>
<dbReference type="VEuPathDB" id="TriTrypDB:LmxM.32.2420"/>
<dbReference type="InterPro" id="IPR002893">
    <property type="entry name" value="Znf_MYND"/>
</dbReference>
<proteinExistence type="predicted"/>
<feature type="region of interest" description="Disordered" evidence="5">
    <location>
        <begin position="413"/>
        <end position="444"/>
    </location>
</feature>